<organism evidence="2 3">
    <name type="scientific">Shinella curvata</name>
    <dbReference type="NCBI Taxonomy" id="1817964"/>
    <lineage>
        <taxon>Bacteria</taxon>
        <taxon>Pseudomonadati</taxon>
        <taxon>Pseudomonadota</taxon>
        <taxon>Alphaproteobacteria</taxon>
        <taxon>Hyphomicrobiales</taxon>
        <taxon>Rhizobiaceae</taxon>
        <taxon>Shinella</taxon>
    </lineage>
</organism>
<dbReference type="Pfam" id="PF00149">
    <property type="entry name" value="Metallophos"/>
    <property type="match status" value="1"/>
</dbReference>
<dbReference type="InterPro" id="IPR004843">
    <property type="entry name" value="Calcineurin-like_PHP"/>
</dbReference>
<dbReference type="PANTHER" id="PTHR37844">
    <property type="entry name" value="SER/THR PROTEIN PHOSPHATASE SUPERFAMILY (AFU_ORTHOLOGUE AFUA_1G14840)"/>
    <property type="match status" value="1"/>
</dbReference>
<dbReference type="Proteomes" id="UP001177080">
    <property type="component" value="Unassembled WGS sequence"/>
</dbReference>
<protein>
    <submittedName>
        <fullName evidence="2">Metallophosphoesterase</fullName>
    </submittedName>
</protein>
<sequence>MRVWIISDLHCEFGVPFTQPTPADADVLVCAGDLLTRGIVPSMEWLSRNIASSLPVVLVAGNHEFYGSAVLESLKGARKAAGRYPNIHFLENDAVDISGVRFIGGTLWTDFRVLQGDPQLAMTAAQSGMNDFRKIKLSKMPYSKFKPIHAYRQHMETRAFLASELEMARTRTTVVVTHHAPSRQSLPSEFQSDPLSPCYASDLESLILATQPALWVHGHTHNRNDYLVGASRVVSNPRGYPGEHVDFDPAFTVEI</sequence>
<evidence type="ECO:0000313" key="3">
    <source>
        <dbReference type="Proteomes" id="UP001177080"/>
    </source>
</evidence>
<reference evidence="2" key="1">
    <citation type="submission" date="2022-04" db="EMBL/GenBank/DDBJ databases">
        <title>Shinella lacus sp. nov., a novel member of the genus Shinella from water.</title>
        <authorList>
            <person name="Deng Y."/>
        </authorList>
    </citation>
    <scope>NUCLEOTIDE SEQUENCE</scope>
    <source>
        <strain evidence="2">JCM 31239</strain>
    </source>
</reference>
<dbReference type="SUPFAM" id="SSF56300">
    <property type="entry name" value="Metallo-dependent phosphatases"/>
    <property type="match status" value="1"/>
</dbReference>
<evidence type="ECO:0000259" key="1">
    <source>
        <dbReference type="Pfam" id="PF00149"/>
    </source>
</evidence>
<gene>
    <name evidence="2" type="ORF">GB928_027695</name>
</gene>
<accession>A0ABT8XMJ7</accession>
<comment type="caution">
    <text evidence="2">The sequence shown here is derived from an EMBL/GenBank/DDBJ whole genome shotgun (WGS) entry which is preliminary data.</text>
</comment>
<evidence type="ECO:0000313" key="2">
    <source>
        <dbReference type="EMBL" id="MDO6124972.1"/>
    </source>
</evidence>
<keyword evidence="3" id="KW-1185">Reference proteome</keyword>
<dbReference type="InterPro" id="IPR029052">
    <property type="entry name" value="Metallo-depent_PP-like"/>
</dbReference>
<dbReference type="Gene3D" id="3.60.21.10">
    <property type="match status" value="1"/>
</dbReference>
<feature type="domain" description="Calcineurin-like phosphoesterase" evidence="1">
    <location>
        <begin position="1"/>
        <end position="222"/>
    </location>
</feature>
<dbReference type="EMBL" id="WHSC02000019">
    <property type="protein sequence ID" value="MDO6124972.1"/>
    <property type="molecule type" value="Genomic_DNA"/>
</dbReference>
<proteinExistence type="predicted"/>
<dbReference type="RefSeq" id="WP_244764107.1">
    <property type="nucleotide sequence ID" value="NZ_JALJCJ010000012.1"/>
</dbReference>
<name>A0ABT8XMJ7_9HYPH</name>
<dbReference type="PANTHER" id="PTHR37844:SF2">
    <property type="entry name" value="SER_THR PROTEIN PHOSPHATASE SUPERFAMILY (AFU_ORTHOLOGUE AFUA_1G14840)"/>
    <property type="match status" value="1"/>
</dbReference>